<comment type="similarity">
    <text evidence="2">Belongs to the NEMP family.</text>
</comment>
<evidence type="ECO:0000256" key="8">
    <source>
        <dbReference type="SAM" id="Phobius"/>
    </source>
</evidence>
<reference evidence="9" key="2">
    <citation type="submission" date="2004-02" db="EMBL/GenBank/DDBJ databases">
        <authorList>
            <consortium name="Genoscope"/>
            <consortium name="Whitehead Institute Centre for Genome Research"/>
        </authorList>
    </citation>
    <scope>NUCLEOTIDE SEQUENCE</scope>
</reference>
<name>Q4TIS9_TETNG</name>
<comment type="caution">
    <text evidence="9">The sequence shown here is derived from an EMBL/GenBank/DDBJ whole genome shotgun (WGS) entry which is preliminary data.</text>
</comment>
<keyword evidence="3 8" id="KW-0812">Transmembrane</keyword>
<reference evidence="9" key="1">
    <citation type="journal article" date="2004" name="Nature">
        <title>Genome duplication in the teleost fish Tetraodon nigroviridis reveals the early vertebrate proto-karyotype.</title>
        <authorList>
            <person name="Jaillon O."/>
            <person name="Aury J.-M."/>
            <person name="Brunet F."/>
            <person name="Petit J.-L."/>
            <person name="Stange-Thomann N."/>
            <person name="Mauceli E."/>
            <person name="Bouneau L."/>
            <person name="Fischer C."/>
            <person name="Ozouf-Costaz C."/>
            <person name="Bernot A."/>
            <person name="Nicaud S."/>
            <person name="Jaffe D."/>
            <person name="Fisher S."/>
            <person name="Lutfalla G."/>
            <person name="Dossat C."/>
            <person name="Segurens B."/>
            <person name="Dasilva C."/>
            <person name="Salanoubat M."/>
            <person name="Levy M."/>
            <person name="Boudet N."/>
            <person name="Castellano S."/>
            <person name="Anthouard V."/>
            <person name="Jubin C."/>
            <person name="Castelli V."/>
            <person name="Katinka M."/>
            <person name="Vacherie B."/>
            <person name="Biemont C."/>
            <person name="Skalli Z."/>
            <person name="Cattolico L."/>
            <person name="Poulain J."/>
            <person name="De Berardinis V."/>
            <person name="Cruaud C."/>
            <person name="Duprat S."/>
            <person name="Brottier P."/>
            <person name="Coutanceau J.-P."/>
            <person name="Gouzy J."/>
            <person name="Parra G."/>
            <person name="Lardier G."/>
            <person name="Chapple C."/>
            <person name="McKernan K.J."/>
            <person name="McEwan P."/>
            <person name="Bosak S."/>
            <person name="Kellis M."/>
            <person name="Volff J.-N."/>
            <person name="Guigo R."/>
            <person name="Zody M.C."/>
            <person name="Mesirov J."/>
            <person name="Lindblad-Toh K."/>
            <person name="Birren B."/>
            <person name="Nusbaum C."/>
            <person name="Kahn D."/>
            <person name="Robinson-Rechavi M."/>
            <person name="Laudet V."/>
            <person name="Schachter V."/>
            <person name="Quetier F."/>
            <person name="Saurin W."/>
            <person name="Scarpelli C."/>
            <person name="Wincker P."/>
            <person name="Lander E.S."/>
            <person name="Weissenbach J."/>
            <person name="Roest Crollius H."/>
        </authorList>
    </citation>
    <scope>NUCLEOTIDE SEQUENCE [LARGE SCALE GENOMIC DNA]</scope>
</reference>
<dbReference type="PANTHER" id="PTHR13598:SF4">
    <property type="entry name" value="NUCLEAR ENVELOPE INTEGRAL MEMBRANE PROTEIN 1"/>
    <property type="match status" value="1"/>
</dbReference>
<dbReference type="GO" id="GO:0005637">
    <property type="term" value="C:nuclear inner membrane"/>
    <property type="evidence" value="ECO:0007669"/>
    <property type="project" value="UniProtKB-SubCell"/>
</dbReference>
<keyword evidence="7" id="KW-0539">Nucleus</keyword>
<sequence length="70" mass="7949">RSQLFFYSAGIGTGTIASLIILFFVLARLLPKKSPFYLFLVGGWSFCVYAIQLVFRNLGVILQEHWHVAL</sequence>
<comment type="subcellular location">
    <subcellularLocation>
        <location evidence="1">Nucleus inner membrane</location>
        <topology evidence="1">Multi-pass membrane protein</topology>
        <orientation evidence="1">Nucleoplasmic side</orientation>
    </subcellularLocation>
</comment>
<evidence type="ECO:0000256" key="7">
    <source>
        <dbReference type="ARBA" id="ARBA00023242"/>
    </source>
</evidence>
<keyword evidence="4" id="KW-0732">Signal</keyword>
<feature type="non-terminal residue" evidence="9">
    <location>
        <position position="70"/>
    </location>
</feature>
<dbReference type="InterPro" id="IPR019358">
    <property type="entry name" value="NEMP_fam"/>
</dbReference>
<dbReference type="KEGG" id="tng:GSTEN00036750G001"/>
<protein>
    <submittedName>
        <fullName evidence="9">(spotted green pufferfish) hypothetical protein</fullName>
    </submittedName>
</protein>
<keyword evidence="5 8" id="KW-1133">Transmembrane helix</keyword>
<feature type="transmembrane region" description="Helical" evidence="8">
    <location>
        <begin position="6"/>
        <end position="29"/>
    </location>
</feature>
<dbReference type="AlphaFoldDB" id="Q4TIS9"/>
<evidence type="ECO:0000256" key="5">
    <source>
        <dbReference type="ARBA" id="ARBA00022989"/>
    </source>
</evidence>
<evidence type="ECO:0000256" key="1">
    <source>
        <dbReference type="ARBA" id="ARBA00004575"/>
    </source>
</evidence>
<evidence type="ECO:0000256" key="2">
    <source>
        <dbReference type="ARBA" id="ARBA00005748"/>
    </source>
</evidence>
<dbReference type="PANTHER" id="PTHR13598">
    <property type="entry name" value="AT07567P-RELATED"/>
    <property type="match status" value="1"/>
</dbReference>
<feature type="non-terminal residue" evidence="9">
    <location>
        <position position="1"/>
    </location>
</feature>
<dbReference type="EMBL" id="CAAE01001740">
    <property type="protein sequence ID" value="CAF87203.1"/>
    <property type="molecule type" value="Genomic_DNA"/>
</dbReference>
<feature type="transmembrane region" description="Helical" evidence="8">
    <location>
        <begin position="36"/>
        <end position="55"/>
    </location>
</feature>
<evidence type="ECO:0000256" key="4">
    <source>
        <dbReference type="ARBA" id="ARBA00022729"/>
    </source>
</evidence>
<evidence type="ECO:0000256" key="3">
    <source>
        <dbReference type="ARBA" id="ARBA00022692"/>
    </source>
</evidence>
<dbReference type="OrthoDB" id="509138at2759"/>
<organism evidence="9">
    <name type="scientific">Tetraodon nigroviridis</name>
    <name type="common">Spotted green pufferfish</name>
    <name type="synonym">Chelonodon nigroviridis</name>
    <dbReference type="NCBI Taxonomy" id="99883"/>
    <lineage>
        <taxon>Eukaryota</taxon>
        <taxon>Metazoa</taxon>
        <taxon>Chordata</taxon>
        <taxon>Craniata</taxon>
        <taxon>Vertebrata</taxon>
        <taxon>Euteleostomi</taxon>
        <taxon>Actinopterygii</taxon>
        <taxon>Neopterygii</taxon>
        <taxon>Teleostei</taxon>
        <taxon>Neoteleostei</taxon>
        <taxon>Acanthomorphata</taxon>
        <taxon>Eupercaria</taxon>
        <taxon>Tetraodontiformes</taxon>
        <taxon>Tetradontoidea</taxon>
        <taxon>Tetraodontidae</taxon>
        <taxon>Tetraodon</taxon>
    </lineage>
</organism>
<evidence type="ECO:0000256" key="6">
    <source>
        <dbReference type="ARBA" id="ARBA00023136"/>
    </source>
</evidence>
<evidence type="ECO:0000313" key="9">
    <source>
        <dbReference type="EMBL" id="CAF87203.1"/>
    </source>
</evidence>
<accession>Q4TIS9</accession>
<gene>
    <name evidence="9" type="ORF">GSTENG00036750001</name>
</gene>
<proteinExistence type="inferred from homology"/>
<dbReference type="Pfam" id="PF10225">
    <property type="entry name" value="NEMP"/>
    <property type="match status" value="1"/>
</dbReference>
<keyword evidence="6 8" id="KW-0472">Membrane</keyword>